<dbReference type="Proteomes" id="UP001056120">
    <property type="component" value="Linkage Group LG07"/>
</dbReference>
<protein>
    <submittedName>
        <fullName evidence="1">Uncharacterized protein</fullName>
    </submittedName>
</protein>
<reference evidence="2" key="1">
    <citation type="journal article" date="2022" name="Mol. Ecol. Resour.">
        <title>The genomes of chicory, endive, great burdock and yacon provide insights into Asteraceae palaeo-polyploidization history and plant inulin production.</title>
        <authorList>
            <person name="Fan W."/>
            <person name="Wang S."/>
            <person name="Wang H."/>
            <person name="Wang A."/>
            <person name="Jiang F."/>
            <person name="Liu H."/>
            <person name="Zhao H."/>
            <person name="Xu D."/>
            <person name="Zhang Y."/>
        </authorList>
    </citation>
    <scope>NUCLEOTIDE SEQUENCE [LARGE SCALE GENOMIC DNA]</scope>
    <source>
        <strain evidence="2">cv. Yunnan</strain>
    </source>
</reference>
<name>A0ACB9IRY2_9ASTR</name>
<accession>A0ACB9IRY2</accession>
<dbReference type="EMBL" id="CM042024">
    <property type="protein sequence ID" value="KAI3810125.1"/>
    <property type="molecule type" value="Genomic_DNA"/>
</dbReference>
<gene>
    <name evidence="1" type="ORF">L1987_19734</name>
</gene>
<keyword evidence="2" id="KW-1185">Reference proteome</keyword>
<reference evidence="1 2" key="2">
    <citation type="journal article" date="2022" name="Mol. Ecol. Resour.">
        <title>The genomes of chicory, endive, great burdock and yacon provide insights into Asteraceae paleo-polyploidization history and plant inulin production.</title>
        <authorList>
            <person name="Fan W."/>
            <person name="Wang S."/>
            <person name="Wang H."/>
            <person name="Wang A."/>
            <person name="Jiang F."/>
            <person name="Liu H."/>
            <person name="Zhao H."/>
            <person name="Xu D."/>
            <person name="Zhang Y."/>
        </authorList>
    </citation>
    <scope>NUCLEOTIDE SEQUENCE [LARGE SCALE GENOMIC DNA]</scope>
    <source>
        <strain evidence="2">cv. Yunnan</strain>
        <tissue evidence="1">Leaves</tissue>
    </source>
</reference>
<comment type="caution">
    <text evidence="1">The sequence shown here is derived from an EMBL/GenBank/DDBJ whole genome shotgun (WGS) entry which is preliminary data.</text>
</comment>
<evidence type="ECO:0000313" key="1">
    <source>
        <dbReference type="EMBL" id="KAI3810125.1"/>
    </source>
</evidence>
<proteinExistence type="predicted"/>
<evidence type="ECO:0000313" key="2">
    <source>
        <dbReference type="Proteomes" id="UP001056120"/>
    </source>
</evidence>
<sequence length="102" mass="11766">MNVIMGLIKTKTALQILYVLFSQPVDESDDERSTSQNSESEDMEMFEKQEFMHGLREEDTIERIYEGIKEIEEGEIHELPLIHADEVVMESEGKETPCGDQD</sequence>
<organism evidence="1 2">
    <name type="scientific">Smallanthus sonchifolius</name>
    <dbReference type="NCBI Taxonomy" id="185202"/>
    <lineage>
        <taxon>Eukaryota</taxon>
        <taxon>Viridiplantae</taxon>
        <taxon>Streptophyta</taxon>
        <taxon>Embryophyta</taxon>
        <taxon>Tracheophyta</taxon>
        <taxon>Spermatophyta</taxon>
        <taxon>Magnoliopsida</taxon>
        <taxon>eudicotyledons</taxon>
        <taxon>Gunneridae</taxon>
        <taxon>Pentapetalae</taxon>
        <taxon>asterids</taxon>
        <taxon>campanulids</taxon>
        <taxon>Asterales</taxon>
        <taxon>Asteraceae</taxon>
        <taxon>Asteroideae</taxon>
        <taxon>Heliantheae alliance</taxon>
        <taxon>Millerieae</taxon>
        <taxon>Smallanthus</taxon>
    </lineage>
</organism>